<dbReference type="InterPro" id="IPR019734">
    <property type="entry name" value="TPR_rpt"/>
</dbReference>
<gene>
    <name evidence="3" type="ORF">ACFQDL_07170</name>
</gene>
<dbReference type="InterPro" id="IPR011990">
    <property type="entry name" value="TPR-like_helical_dom_sf"/>
</dbReference>
<reference evidence="4" key="1">
    <citation type="journal article" date="2019" name="Int. J. Syst. Evol. Microbiol.">
        <title>The Global Catalogue of Microorganisms (GCM) 10K type strain sequencing project: providing services to taxonomists for standard genome sequencing and annotation.</title>
        <authorList>
            <consortium name="The Broad Institute Genomics Platform"/>
            <consortium name="The Broad Institute Genome Sequencing Center for Infectious Disease"/>
            <person name="Wu L."/>
            <person name="Ma J."/>
        </authorList>
    </citation>
    <scope>NUCLEOTIDE SEQUENCE [LARGE SCALE GENOMIC DNA]</scope>
    <source>
        <strain evidence="4">NBRC 111756</strain>
    </source>
</reference>
<sequence>MALQNADPRQQKALRDAFDQTLNQAAFQFPRDPHCKIQVALVRSQLFQDLDKASDAERCLREAEQINQQLESPLDLKREQLSLSGDQVPTLEPAQPPVPAPERAGVKRDSAMSDKVNRLGVKHYMAAKMSQAFRYFGLAIEYDPSNAFALLNLAQLFLELARDVEHKRAERLKMVDRYLRLTERLPLQEPALGRQRKLKQLRSQPLEALPEGCLGALLR</sequence>
<protein>
    <submittedName>
        <fullName evidence="3">Uncharacterized protein</fullName>
    </submittedName>
</protein>
<organism evidence="3 4">
    <name type="scientific">Marinobacterium aestuariivivens</name>
    <dbReference type="NCBI Taxonomy" id="1698799"/>
    <lineage>
        <taxon>Bacteria</taxon>
        <taxon>Pseudomonadati</taxon>
        <taxon>Pseudomonadota</taxon>
        <taxon>Gammaproteobacteria</taxon>
        <taxon>Oceanospirillales</taxon>
        <taxon>Oceanospirillaceae</taxon>
        <taxon>Marinobacterium</taxon>
    </lineage>
</organism>
<proteinExistence type="predicted"/>
<feature type="repeat" description="TPR" evidence="1">
    <location>
        <begin position="113"/>
        <end position="146"/>
    </location>
</feature>
<keyword evidence="1" id="KW-0802">TPR repeat</keyword>
<evidence type="ECO:0000256" key="1">
    <source>
        <dbReference type="PROSITE-ProRule" id="PRU00339"/>
    </source>
</evidence>
<comment type="caution">
    <text evidence="3">The sequence shown here is derived from an EMBL/GenBank/DDBJ whole genome shotgun (WGS) entry which is preliminary data.</text>
</comment>
<dbReference type="EMBL" id="JBHSWE010000001">
    <property type="protein sequence ID" value="MFC6669894.1"/>
    <property type="molecule type" value="Genomic_DNA"/>
</dbReference>
<evidence type="ECO:0000256" key="2">
    <source>
        <dbReference type="SAM" id="MobiDB-lite"/>
    </source>
</evidence>
<feature type="region of interest" description="Disordered" evidence="2">
    <location>
        <begin position="86"/>
        <end position="111"/>
    </location>
</feature>
<name>A0ABW1ZXL4_9GAMM</name>
<dbReference type="SUPFAM" id="SSF48452">
    <property type="entry name" value="TPR-like"/>
    <property type="match status" value="1"/>
</dbReference>
<dbReference type="Gene3D" id="1.25.40.10">
    <property type="entry name" value="Tetratricopeptide repeat domain"/>
    <property type="match status" value="1"/>
</dbReference>
<evidence type="ECO:0000313" key="4">
    <source>
        <dbReference type="Proteomes" id="UP001596422"/>
    </source>
</evidence>
<keyword evidence="4" id="KW-1185">Reference proteome</keyword>
<dbReference type="PROSITE" id="PS50005">
    <property type="entry name" value="TPR"/>
    <property type="match status" value="1"/>
</dbReference>
<accession>A0ABW1ZXL4</accession>
<dbReference type="Proteomes" id="UP001596422">
    <property type="component" value="Unassembled WGS sequence"/>
</dbReference>
<dbReference type="RefSeq" id="WP_379908420.1">
    <property type="nucleotide sequence ID" value="NZ_JBHSWE010000001.1"/>
</dbReference>
<evidence type="ECO:0000313" key="3">
    <source>
        <dbReference type="EMBL" id="MFC6669894.1"/>
    </source>
</evidence>